<name>A0A1I1NTR2_9ACTN</name>
<reference evidence="1 2" key="1">
    <citation type="submission" date="2016-10" db="EMBL/GenBank/DDBJ databases">
        <authorList>
            <person name="de Groot N.N."/>
        </authorList>
    </citation>
    <scope>NUCLEOTIDE SEQUENCE [LARGE SCALE GENOMIC DNA]</scope>
    <source>
        <strain evidence="1 2">CGMCC 1.7056</strain>
    </source>
</reference>
<dbReference type="AlphaFoldDB" id="A0A1I1NTR2"/>
<proteinExistence type="predicted"/>
<dbReference type="CDD" id="cd00371">
    <property type="entry name" value="HMA"/>
    <property type="match status" value="1"/>
</dbReference>
<dbReference type="SUPFAM" id="SSF55008">
    <property type="entry name" value="HMA, heavy metal-associated domain"/>
    <property type="match status" value="1"/>
</dbReference>
<accession>A0A1I1NTR2</accession>
<organism evidence="1 2">
    <name type="scientific">Nocardioides terrae</name>
    <dbReference type="NCBI Taxonomy" id="574651"/>
    <lineage>
        <taxon>Bacteria</taxon>
        <taxon>Bacillati</taxon>
        <taxon>Actinomycetota</taxon>
        <taxon>Actinomycetes</taxon>
        <taxon>Propionibacteriales</taxon>
        <taxon>Nocardioidaceae</taxon>
        <taxon>Nocardioides</taxon>
    </lineage>
</organism>
<keyword evidence="2" id="KW-1185">Reference proteome</keyword>
<evidence type="ECO:0000313" key="1">
    <source>
        <dbReference type="EMBL" id="SFD00815.1"/>
    </source>
</evidence>
<protein>
    <recommendedName>
        <fullName evidence="3">Copper chaperone CopZ</fullName>
    </recommendedName>
</protein>
<evidence type="ECO:0008006" key="3">
    <source>
        <dbReference type="Google" id="ProtNLM"/>
    </source>
</evidence>
<dbReference type="InterPro" id="IPR006121">
    <property type="entry name" value="HMA_dom"/>
</dbReference>
<dbReference type="GO" id="GO:0046872">
    <property type="term" value="F:metal ion binding"/>
    <property type="evidence" value="ECO:0007669"/>
    <property type="project" value="InterPro"/>
</dbReference>
<evidence type="ECO:0000313" key="2">
    <source>
        <dbReference type="Proteomes" id="UP000198832"/>
    </source>
</evidence>
<dbReference type="OrthoDB" id="3790363at2"/>
<dbReference type="InterPro" id="IPR036163">
    <property type="entry name" value="HMA_dom_sf"/>
</dbReference>
<dbReference type="Gene3D" id="3.30.70.100">
    <property type="match status" value="1"/>
</dbReference>
<dbReference type="Proteomes" id="UP000198832">
    <property type="component" value="Unassembled WGS sequence"/>
</dbReference>
<gene>
    <name evidence="1" type="ORF">SAMN04487968_12026</name>
</gene>
<sequence length="77" mass="8169">MMRDTPRTFVGSVVLLLEAPVGRRTAEDLPAAIGALPGIVRCEVDVAAATLVVTAEDPVERADVVAAVERLGCRVRR</sequence>
<dbReference type="EMBL" id="FOLB01000020">
    <property type="protein sequence ID" value="SFD00815.1"/>
    <property type="molecule type" value="Genomic_DNA"/>
</dbReference>
<dbReference type="RefSeq" id="WP_139230161.1">
    <property type="nucleotide sequence ID" value="NZ_FOLB01000020.1"/>
</dbReference>
<dbReference type="STRING" id="574651.SAMN04487968_12026"/>